<keyword evidence="2 5" id="KW-0808">Transferase</keyword>
<sequence>MPQNVRAERGLRVALSSYRSKPHSGGQGVYVRNLSRELVALGHDVEVFSGPPYPELDAGVRLTTVPGLDLYREPDPFRTPHIREFRSDLDVLEFATMCTAGFPEPRVFGLRLDRLLRSRLSQFDVLHDNQTLAPGILELERRGLPVLTTIHHPISRDRRLEIEHARGWDRVTKRRFYGFVQMQARVARKTSHVLTVSEGSAQDIVTDFRVPRERISIVPVGVAVETFAPPSLPRVRGRLVTIASADVPLKGVPVLIEALKNMRTDAWSELIIVAAASERTQKSLADAGLLDRVSFRSGLTDLELAGLIGSAEALVVPSRYEGFSLPAIEAMGCGTPVVASAVGALPTLVSGGAGALVPPNDPVALANSLTEVLSSPDLRTAMGAAGRRRAVATYSWRAVAEQTADLYRDVIRARRTSGTMKENEHVDR</sequence>
<proteinExistence type="predicted"/>
<dbReference type="CDD" id="cd03801">
    <property type="entry name" value="GT4_PimA-like"/>
    <property type="match status" value="1"/>
</dbReference>
<dbReference type="Gene3D" id="3.40.50.2000">
    <property type="entry name" value="Glycogen Phosphorylase B"/>
    <property type="match status" value="2"/>
</dbReference>
<dbReference type="GO" id="GO:0016757">
    <property type="term" value="F:glycosyltransferase activity"/>
    <property type="evidence" value="ECO:0007669"/>
    <property type="project" value="UniProtKB-KW"/>
</dbReference>
<dbReference type="InterPro" id="IPR028098">
    <property type="entry name" value="Glyco_trans_4-like_N"/>
</dbReference>
<dbReference type="PANTHER" id="PTHR46401">
    <property type="entry name" value="GLYCOSYLTRANSFERASE WBBK-RELATED"/>
    <property type="match status" value="1"/>
</dbReference>
<evidence type="ECO:0000313" key="6">
    <source>
        <dbReference type="Proteomes" id="UP000320806"/>
    </source>
</evidence>
<dbReference type="Proteomes" id="UP000320806">
    <property type="component" value="Unassembled WGS sequence"/>
</dbReference>
<evidence type="ECO:0000259" key="4">
    <source>
        <dbReference type="Pfam" id="PF13439"/>
    </source>
</evidence>
<dbReference type="OrthoDB" id="9792269at2"/>
<protein>
    <submittedName>
        <fullName evidence="5">Glycosyltransferase involved in cell wall biosynthesis</fullName>
    </submittedName>
</protein>
<feature type="domain" description="Glycosyl transferase family 1" evidence="3">
    <location>
        <begin position="239"/>
        <end position="389"/>
    </location>
</feature>
<dbReference type="GO" id="GO:0009103">
    <property type="term" value="P:lipopolysaccharide biosynthetic process"/>
    <property type="evidence" value="ECO:0007669"/>
    <property type="project" value="TreeGrafter"/>
</dbReference>
<keyword evidence="1" id="KW-0328">Glycosyltransferase</keyword>
<evidence type="ECO:0000256" key="1">
    <source>
        <dbReference type="ARBA" id="ARBA00022676"/>
    </source>
</evidence>
<dbReference type="InterPro" id="IPR001296">
    <property type="entry name" value="Glyco_trans_1"/>
</dbReference>
<dbReference type="Pfam" id="PF00534">
    <property type="entry name" value="Glycos_transf_1"/>
    <property type="match status" value="1"/>
</dbReference>
<evidence type="ECO:0000259" key="3">
    <source>
        <dbReference type="Pfam" id="PF00534"/>
    </source>
</evidence>
<dbReference type="EMBL" id="VFMO01000001">
    <property type="protein sequence ID" value="TQJ12777.1"/>
    <property type="molecule type" value="Genomic_DNA"/>
</dbReference>
<name>A0A542EBS3_9MICO</name>
<dbReference type="AlphaFoldDB" id="A0A542EBS3"/>
<feature type="domain" description="Glycosyltransferase subfamily 4-like N-terminal" evidence="4">
    <location>
        <begin position="25"/>
        <end position="225"/>
    </location>
</feature>
<dbReference type="SUPFAM" id="SSF53756">
    <property type="entry name" value="UDP-Glycosyltransferase/glycogen phosphorylase"/>
    <property type="match status" value="1"/>
</dbReference>
<evidence type="ECO:0000313" key="5">
    <source>
        <dbReference type="EMBL" id="TQJ12777.1"/>
    </source>
</evidence>
<dbReference type="RefSeq" id="WP_141927097.1">
    <property type="nucleotide sequence ID" value="NZ_BAABCI010000004.1"/>
</dbReference>
<reference evidence="5 6" key="1">
    <citation type="submission" date="2019-06" db="EMBL/GenBank/DDBJ databases">
        <title>Sequencing the genomes of 1000 actinobacteria strains.</title>
        <authorList>
            <person name="Klenk H.-P."/>
        </authorList>
    </citation>
    <scope>NUCLEOTIDE SEQUENCE [LARGE SCALE GENOMIC DNA]</scope>
    <source>
        <strain evidence="5 6">DSM 19828</strain>
    </source>
</reference>
<gene>
    <name evidence="5" type="ORF">FB459_0142</name>
</gene>
<keyword evidence="6" id="KW-1185">Reference proteome</keyword>
<dbReference type="PANTHER" id="PTHR46401:SF2">
    <property type="entry name" value="GLYCOSYLTRANSFERASE WBBK-RELATED"/>
    <property type="match status" value="1"/>
</dbReference>
<dbReference type="Pfam" id="PF13439">
    <property type="entry name" value="Glyco_transf_4"/>
    <property type="match status" value="1"/>
</dbReference>
<accession>A0A542EBS3</accession>
<evidence type="ECO:0000256" key="2">
    <source>
        <dbReference type="ARBA" id="ARBA00022679"/>
    </source>
</evidence>
<comment type="caution">
    <text evidence="5">The sequence shown here is derived from an EMBL/GenBank/DDBJ whole genome shotgun (WGS) entry which is preliminary data.</text>
</comment>
<organism evidence="5 6">
    <name type="scientific">Yimella lutea</name>
    <dbReference type="NCBI Taxonomy" id="587872"/>
    <lineage>
        <taxon>Bacteria</taxon>
        <taxon>Bacillati</taxon>
        <taxon>Actinomycetota</taxon>
        <taxon>Actinomycetes</taxon>
        <taxon>Micrococcales</taxon>
        <taxon>Dermacoccaceae</taxon>
        <taxon>Yimella</taxon>
    </lineage>
</organism>